<feature type="transmembrane region" description="Helical" evidence="6">
    <location>
        <begin position="177"/>
        <end position="195"/>
    </location>
</feature>
<sequence>MSRKSLNFRPVMLGLLATVFFFVLYFGVAFALGWQHPAAWEPGIGEVSRWCERVYPGAIREPVNALSNLGFIAAGLWMLWVLGRDGRSRRSDMFKGQHSVALIYAWAVWFLGPGSLVMHGTHGAWAGWLDNLSMVMYILIPWMINLTQLGRFSIAQFLWVYFSVVALYGLLRGYFGWGLGINLDLFGLSIALWVISESLYRFWSPWFRWASGLIGFVVAGVFGLSPLTMMDNPEKYWWVVFFWLPALVAKQPPDRQRRYIPWFVSGVILYLSAFTIWQTGKANHPACDPDSLLQAHGLWHLMTALATICFFLFLRSEHEMRHEERADSTSSS</sequence>
<dbReference type="GO" id="GO:0006672">
    <property type="term" value="P:ceramide metabolic process"/>
    <property type="evidence" value="ECO:0007669"/>
    <property type="project" value="InterPro"/>
</dbReference>
<feature type="transmembrane region" description="Helical" evidence="6">
    <location>
        <begin position="297"/>
        <end position="314"/>
    </location>
</feature>
<protein>
    <recommendedName>
        <fullName evidence="8">Ceramidase</fullName>
    </recommendedName>
</protein>
<dbReference type="GO" id="GO:0016020">
    <property type="term" value="C:membrane"/>
    <property type="evidence" value="ECO:0007669"/>
    <property type="project" value="UniProtKB-SubCell"/>
</dbReference>
<organism evidence="7">
    <name type="scientific">marine metagenome</name>
    <dbReference type="NCBI Taxonomy" id="408172"/>
    <lineage>
        <taxon>unclassified sequences</taxon>
        <taxon>metagenomes</taxon>
        <taxon>ecological metagenomes</taxon>
    </lineage>
</organism>
<evidence type="ECO:0008006" key="8">
    <source>
        <dbReference type="Google" id="ProtNLM"/>
    </source>
</evidence>
<keyword evidence="5 6" id="KW-0472">Membrane</keyword>
<dbReference type="InterPro" id="IPR008901">
    <property type="entry name" value="ACER"/>
</dbReference>
<dbReference type="AlphaFoldDB" id="A0A382IDE3"/>
<evidence type="ECO:0000256" key="1">
    <source>
        <dbReference type="ARBA" id="ARBA00004141"/>
    </source>
</evidence>
<feature type="transmembrane region" description="Helical" evidence="6">
    <location>
        <begin position="152"/>
        <end position="171"/>
    </location>
</feature>
<dbReference type="GO" id="GO:0016811">
    <property type="term" value="F:hydrolase activity, acting on carbon-nitrogen (but not peptide) bonds, in linear amides"/>
    <property type="evidence" value="ECO:0007669"/>
    <property type="project" value="InterPro"/>
</dbReference>
<feature type="transmembrane region" description="Helical" evidence="6">
    <location>
        <begin position="102"/>
        <end position="119"/>
    </location>
</feature>
<name>A0A382IDE3_9ZZZZ</name>
<keyword evidence="2 6" id="KW-0812">Transmembrane</keyword>
<evidence type="ECO:0000256" key="4">
    <source>
        <dbReference type="ARBA" id="ARBA00022989"/>
    </source>
</evidence>
<dbReference type="Pfam" id="PF05875">
    <property type="entry name" value="Ceramidase"/>
    <property type="match status" value="1"/>
</dbReference>
<feature type="transmembrane region" description="Helical" evidence="6">
    <location>
        <begin position="12"/>
        <end position="34"/>
    </location>
</feature>
<gene>
    <name evidence="7" type="ORF">METZ01_LOCUS250101</name>
</gene>
<feature type="transmembrane region" description="Helical" evidence="6">
    <location>
        <begin position="207"/>
        <end position="224"/>
    </location>
</feature>
<comment type="subcellular location">
    <subcellularLocation>
        <location evidence="1">Membrane</location>
        <topology evidence="1">Multi-pass membrane protein</topology>
    </subcellularLocation>
</comment>
<feature type="transmembrane region" description="Helical" evidence="6">
    <location>
        <begin position="65"/>
        <end position="82"/>
    </location>
</feature>
<feature type="transmembrane region" description="Helical" evidence="6">
    <location>
        <begin position="259"/>
        <end position="277"/>
    </location>
</feature>
<dbReference type="EMBL" id="UINC01066486">
    <property type="protein sequence ID" value="SVB97247.1"/>
    <property type="molecule type" value="Genomic_DNA"/>
</dbReference>
<proteinExistence type="predicted"/>
<evidence type="ECO:0000313" key="7">
    <source>
        <dbReference type="EMBL" id="SVB97247.1"/>
    </source>
</evidence>
<evidence type="ECO:0000256" key="2">
    <source>
        <dbReference type="ARBA" id="ARBA00022692"/>
    </source>
</evidence>
<evidence type="ECO:0000256" key="3">
    <source>
        <dbReference type="ARBA" id="ARBA00022801"/>
    </source>
</evidence>
<keyword evidence="3" id="KW-0378">Hydrolase</keyword>
<reference evidence="7" key="1">
    <citation type="submission" date="2018-05" db="EMBL/GenBank/DDBJ databases">
        <authorList>
            <person name="Lanie J.A."/>
            <person name="Ng W.-L."/>
            <person name="Kazmierczak K.M."/>
            <person name="Andrzejewski T.M."/>
            <person name="Davidsen T.M."/>
            <person name="Wayne K.J."/>
            <person name="Tettelin H."/>
            <person name="Glass J.I."/>
            <person name="Rusch D."/>
            <person name="Podicherti R."/>
            <person name="Tsui H.-C.T."/>
            <person name="Winkler M.E."/>
        </authorList>
    </citation>
    <scope>NUCLEOTIDE SEQUENCE</scope>
</reference>
<evidence type="ECO:0000256" key="5">
    <source>
        <dbReference type="ARBA" id="ARBA00023136"/>
    </source>
</evidence>
<accession>A0A382IDE3</accession>
<keyword evidence="4 6" id="KW-1133">Transmembrane helix</keyword>
<evidence type="ECO:0000256" key="6">
    <source>
        <dbReference type="SAM" id="Phobius"/>
    </source>
</evidence>